<dbReference type="AlphaFoldDB" id="A0A5B8MFX0"/>
<feature type="region of interest" description="Disordered" evidence="1">
    <location>
        <begin position="292"/>
        <end position="322"/>
    </location>
</feature>
<organism evidence="2 3">
    <name type="scientific">Chloropicon primus</name>
    <dbReference type="NCBI Taxonomy" id="1764295"/>
    <lineage>
        <taxon>Eukaryota</taxon>
        <taxon>Viridiplantae</taxon>
        <taxon>Chlorophyta</taxon>
        <taxon>Chloropicophyceae</taxon>
        <taxon>Chloropicales</taxon>
        <taxon>Chloropicaceae</taxon>
        <taxon>Chloropicon</taxon>
    </lineage>
</organism>
<reference evidence="2 3" key="1">
    <citation type="submission" date="2018-07" db="EMBL/GenBank/DDBJ databases">
        <title>The complete nuclear genome of the prasinophyte Chloropicon primus (CCMP1205).</title>
        <authorList>
            <person name="Pombert J.-F."/>
            <person name="Otis C."/>
            <person name="Turmel M."/>
            <person name="Lemieux C."/>
        </authorList>
    </citation>
    <scope>NUCLEOTIDE SEQUENCE [LARGE SCALE GENOMIC DNA]</scope>
    <source>
        <strain evidence="2 3">CCMP1205</strain>
    </source>
</reference>
<proteinExistence type="predicted"/>
<sequence length="322" mass="34862">MMRSNVGGASSTLCLGYGGVGASQQASHALVRRTRLSRRPGSGRVTNRRAFALEGSLLRVEATETTEAEHAGASTSCVEEVGVSERAATQRPSHVFQTKRRTRVLNRKSGTGRSTTLRLFPLEAQELSPKVVSPVGAGAVLAPGVSMEIVPYAAPMDVDENGDDFGGEDYCSSPDAGFAGDAFGSPVPMTGEGFEEDVVEGQFAEAAQGPSQEPLASAAKKPLRSPHQRLKKHLKNRKSLAPHGLKTHEETGLRRSTRRKVKPLHYWRNEKVEYGREHRSLATIVSISLRSPDEFWPAPDKRKPKTRSRIKDLQEGAVASGD</sequence>
<gene>
    <name evidence="2" type="ORF">A3770_02p17290</name>
</gene>
<dbReference type="OrthoDB" id="568312at2759"/>
<name>A0A5B8MFX0_9CHLO</name>
<feature type="region of interest" description="Disordered" evidence="1">
    <location>
        <begin position="207"/>
        <end position="257"/>
    </location>
</feature>
<evidence type="ECO:0000256" key="1">
    <source>
        <dbReference type="SAM" id="MobiDB-lite"/>
    </source>
</evidence>
<evidence type="ECO:0000313" key="2">
    <source>
        <dbReference type="EMBL" id="QDZ19211.1"/>
    </source>
</evidence>
<dbReference type="EMBL" id="CP031035">
    <property type="protein sequence ID" value="QDZ19211.1"/>
    <property type="molecule type" value="Genomic_DNA"/>
</dbReference>
<keyword evidence="3" id="KW-1185">Reference proteome</keyword>
<accession>A0A5B8MFX0</accession>
<evidence type="ECO:0000313" key="3">
    <source>
        <dbReference type="Proteomes" id="UP000316726"/>
    </source>
</evidence>
<protein>
    <submittedName>
        <fullName evidence="2">Uncharacterized protein</fullName>
    </submittedName>
</protein>
<feature type="compositionally biased region" description="Basic residues" evidence="1">
    <location>
        <begin position="221"/>
        <end position="240"/>
    </location>
</feature>
<dbReference type="Proteomes" id="UP000316726">
    <property type="component" value="Chromosome 2"/>
</dbReference>